<dbReference type="InterPro" id="IPR013078">
    <property type="entry name" value="His_Pase_superF_clade-1"/>
</dbReference>
<dbReference type="Gene3D" id="3.40.50.1240">
    <property type="entry name" value="Phosphoglycerate mutase-like"/>
    <property type="match status" value="1"/>
</dbReference>
<protein>
    <submittedName>
        <fullName evidence="1">Phosphoglycerate mutase family protein</fullName>
    </submittedName>
</protein>
<reference evidence="1" key="1">
    <citation type="submission" date="2018-11" db="EMBL/GenBank/DDBJ databases">
        <title>Genomics analysis of Putative Virulence Factors on Adhesion and Cytotoxicity for Cronobacter spp.</title>
        <authorList>
            <person name="Cui J."/>
        </authorList>
    </citation>
    <scope>NUCLEOTIDE SEQUENCE</scope>
    <source>
        <strain evidence="1">SD69</strain>
    </source>
</reference>
<dbReference type="InterPro" id="IPR029033">
    <property type="entry name" value="His_PPase_superfam"/>
</dbReference>
<dbReference type="AlphaFoldDB" id="A0A9Q4XSS0"/>
<dbReference type="Pfam" id="PF00300">
    <property type="entry name" value="His_Phos_1"/>
    <property type="match status" value="1"/>
</dbReference>
<sequence length="186" mass="20126">MKIILMRHGRPFLSQTGALKASDMRGWIADYDRADIGSDAPPAASRELAEHASVVISSDLPRALSSLAALGREPAQTDALYQEAHLPVFRLGGLRLSPFTWAAIFRGLWLCGIAGEAEPLREAKRRAMDAADSLIRLSSTTDDTVLLMGHGIMNRLIAGALRAKGWRETVKPGKGYWSAGVYQSPG</sequence>
<evidence type="ECO:0000313" key="2">
    <source>
        <dbReference type="Proteomes" id="UP000778262"/>
    </source>
</evidence>
<organism evidence="1 2">
    <name type="scientific">Cronobacter dublinensis</name>
    <dbReference type="NCBI Taxonomy" id="413497"/>
    <lineage>
        <taxon>Bacteria</taxon>
        <taxon>Pseudomonadati</taxon>
        <taxon>Pseudomonadota</taxon>
        <taxon>Gammaproteobacteria</taxon>
        <taxon>Enterobacterales</taxon>
        <taxon>Enterobacteriaceae</taxon>
        <taxon>Cronobacter</taxon>
    </lineage>
</organism>
<proteinExistence type="predicted"/>
<dbReference type="SUPFAM" id="SSF53254">
    <property type="entry name" value="Phosphoglycerate mutase-like"/>
    <property type="match status" value="1"/>
</dbReference>
<evidence type="ECO:0000313" key="1">
    <source>
        <dbReference type="EMBL" id="NCH89246.1"/>
    </source>
</evidence>
<dbReference type="EMBL" id="RPBY01000007">
    <property type="protein sequence ID" value="NCH89246.1"/>
    <property type="molecule type" value="Genomic_DNA"/>
</dbReference>
<gene>
    <name evidence="1" type="ORF">EHJ13_17680</name>
</gene>
<name>A0A9Q4XSS0_9ENTR</name>
<dbReference type="Proteomes" id="UP000778262">
    <property type="component" value="Unassembled WGS sequence"/>
</dbReference>
<comment type="caution">
    <text evidence="1">The sequence shown here is derived from an EMBL/GenBank/DDBJ whole genome shotgun (WGS) entry which is preliminary data.</text>
</comment>
<accession>A0A9Q4XSS0</accession>